<evidence type="ECO:0000313" key="5">
    <source>
        <dbReference type="Proteomes" id="UP001596091"/>
    </source>
</evidence>
<accession>A0ABW1EE65</accession>
<comment type="caution">
    <text evidence="4">The sequence shown here is derived from an EMBL/GenBank/DDBJ whole genome shotgun (WGS) entry which is preliminary data.</text>
</comment>
<keyword evidence="1" id="KW-0677">Repeat</keyword>
<dbReference type="SUPFAM" id="SSF101898">
    <property type="entry name" value="NHL repeat"/>
    <property type="match status" value="1"/>
</dbReference>
<protein>
    <recommendedName>
        <fullName evidence="6">NHL repeat containing protein</fullName>
    </recommendedName>
</protein>
<dbReference type="RefSeq" id="WP_263336062.1">
    <property type="nucleotide sequence ID" value="NZ_JAGSYH010000003.1"/>
</dbReference>
<dbReference type="PROSITE" id="PS00018">
    <property type="entry name" value="EF_HAND_1"/>
    <property type="match status" value="1"/>
</dbReference>
<dbReference type="PANTHER" id="PTHR24104:SF25">
    <property type="entry name" value="PROTEIN LIN-41"/>
    <property type="match status" value="1"/>
</dbReference>
<dbReference type="Proteomes" id="UP001596091">
    <property type="component" value="Unassembled WGS sequence"/>
</dbReference>
<dbReference type="Pfam" id="PF01436">
    <property type="entry name" value="NHL"/>
    <property type="match status" value="1"/>
</dbReference>
<feature type="repeat" description="NHL" evidence="2">
    <location>
        <begin position="706"/>
        <end position="739"/>
    </location>
</feature>
<dbReference type="InterPro" id="IPR011042">
    <property type="entry name" value="6-blade_b-propeller_TolB-like"/>
</dbReference>
<name>A0ABW1EE65_9BACT</name>
<dbReference type="Gene3D" id="2.120.10.30">
    <property type="entry name" value="TolB, C-terminal domain"/>
    <property type="match status" value="1"/>
</dbReference>
<feature type="chain" id="PRO_5046753468" description="NHL repeat containing protein" evidence="3">
    <location>
        <begin position="27"/>
        <end position="1456"/>
    </location>
</feature>
<evidence type="ECO:0000256" key="1">
    <source>
        <dbReference type="ARBA" id="ARBA00022737"/>
    </source>
</evidence>
<reference evidence="5" key="1">
    <citation type="journal article" date="2019" name="Int. J. Syst. Evol. Microbiol.">
        <title>The Global Catalogue of Microorganisms (GCM) 10K type strain sequencing project: providing services to taxonomists for standard genome sequencing and annotation.</title>
        <authorList>
            <consortium name="The Broad Institute Genomics Platform"/>
            <consortium name="The Broad Institute Genome Sequencing Center for Infectious Disease"/>
            <person name="Wu L."/>
            <person name="Ma J."/>
        </authorList>
    </citation>
    <scope>NUCLEOTIDE SEQUENCE [LARGE SCALE GENOMIC DNA]</scope>
    <source>
        <strain evidence="5">JCM 4087</strain>
    </source>
</reference>
<evidence type="ECO:0008006" key="6">
    <source>
        <dbReference type="Google" id="ProtNLM"/>
    </source>
</evidence>
<dbReference type="InterPro" id="IPR001258">
    <property type="entry name" value="NHL_repeat"/>
</dbReference>
<sequence>MRKLSPRISLLAFSLVLFAVALPALSAPDPQPQSGPFATPVTDASLDMPHFAEWVDGHERPLQNPNALRQLVWTRATMPSSSGMAYGASAEPGPRYLRLAFTQPVAIGSVLVRSGGQLSVLRPGAPYPGNLADDSQWLPAQRISQGQLADGEVSTDGYTVWVLPSVTQTRAIRFSHVASASDTTYTGSMDGIYVLSTRFANLATLGNVQVSANNAASGKLINDKFDWHPWDNGPDFRHTVSALQPEWIILHWQHPVTLRGLATLWAGFNAADVEVFTGPAGVALEGAPESDWRVVGHYTLSNQYPLQLGVDWFDFGSDITTRAVRLRMTEVTNESHHPHLKGSTHDGTRVWLAGLMALSPLGGNALPAMIASSAPPAIHPPIPVQFTLPAAGYVSLVIDDAAGNRVRNLVSDTYFPAGSNNVWWDGSSDTGRDRDAASHGEYYIPTNLVAPGQYTVRGIEHQAVNLSYEFSVYEPGNPPWDTADGTGGWLTTHTPAWSTLFVPADKAPGGKPLVYLGCYVAEGGAGFAWVDLNGNKQGGKEWIGGGWTGAAFLARDRGPHADARFYAYAAAVFGDRASAAKTQSAVLRLTGLTAQGDKPLLAYNFNMGQPVPGQPSGSDRWPDEAGGLAAWNGVLAVSFPLLNQVFFVEAASGNVLGQSQVQNPRGLTFDSQGNLLVLAGKQILRFSMPLKANSPTLAQPHVVVADGLDDPHGITVDDQNNIYVSDWGNSNQVKVFSSAGKLLLVIGHAGPAKVGPYDSLHMNHPLGLTIDSNQHLWVAEQNFQPKRVSIWTLDGQFVKAFYGGPEYGGGGSLDAADKTKFYYDGMEFKLDWDKGTSSISDILYLRDQSQSGPIPFPAHSDPSTPIEGHGHQYFHNTFLGHGTEGVPIAVLYGIKNGASYPIAAAGTANDWPLLQSDSFRSLWPAGTNPLSNKPQDAVFFTWSDVNGNGKVDPAEVSMEKGLSGSLTLMPDLSIVDAYLDGKAVRLVPARFTSEGVPIYDLHSIQTLAAGAQLPLGDGGGQALYSPQGVILTTAPEPFSRDAIGGIDAQNHRWSYPNLWPGLHPSHDAPVPDHPGELIGVTRLLGEPIHPGPGTETLWGVNSNEGDLYIFTMDGFFVTQLFQDVRTGQPWTMPRAIRNMSLNQVSLHDEDFFPSITQTSDGKVYVDDGYRTALVRVDGLNTVHRLPNLSLQITSQHLMQAQAFFKQREAARQQEQGAKALDVAMRSGPAPQLSEVPELMKNASWATIDHRTNTLGFGHLANDAETSIMIAGGNLYAVFRTGDANLLRNSAAVVNAPFKSGGALDLMIGNNPGADPKRTAAVAGDERLLVYQVNKQTKAMLYRPVSLDAKSPVSFSSPLRTITMDSVQDVSSQVQLLALSGNDAGTYVLSVPLQELGLKPAPGETIRADIGLLRGDGTQTLQRVYWSNKATAIVSDVPSEAELTPGLWGTWTFKTAP</sequence>
<dbReference type="PANTHER" id="PTHR24104">
    <property type="entry name" value="E3 UBIQUITIN-PROTEIN LIGASE NHLRC1-RELATED"/>
    <property type="match status" value="1"/>
</dbReference>
<evidence type="ECO:0000256" key="2">
    <source>
        <dbReference type="PROSITE-ProRule" id="PRU00504"/>
    </source>
</evidence>
<gene>
    <name evidence="4" type="ORF">ACFPT7_09715</name>
</gene>
<feature type="signal peptide" evidence="3">
    <location>
        <begin position="1"/>
        <end position="26"/>
    </location>
</feature>
<dbReference type="InterPro" id="IPR050952">
    <property type="entry name" value="TRIM-NHL_E3_ligases"/>
</dbReference>
<evidence type="ECO:0000313" key="4">
    <source>
        <dbReference type="EMBL" id="MFC5862566.1"/>
    </source>
</evidence>
<dbReference type="InterPro" id="IPR018247">
    <property type="entry name" value="EF_Hand_1_Ca_BS"/>
</dbReference>
<keyword evidence="3" id="KW-0732">Signal</keyword>
<dbReference type="EMBL" id="JBHSPH010000002">
    <property type="protein sequence ID" value="MFC5862566.1"/>
    <property type="molecule type" value="Genomic_DNA"/>
</dbReference>
<dbReference type="Gene3D" id="2.60.40.4070">
    <property type="match status" value="1"/>
</dbReference>
<evidence type="ECO:0000256" key="3">
    <source>
        <dbReference type="SAM" id="SignalP"/>
    </source>
</evidence>
<keyword evidence="5" id="KW-1185">Reference proteome</keyword>
<organism evidence="4 5">
    <name type="scientific">Acidicapsa dinghuensis</name>
    <dbReference type="NCBI Taxonomy" id="2218256"/>
    <lineage>
        <taxon>Bacteria</taxon>
        <taxon>Pseudomonadati</taxon>
        <taxon>Acidobacteriota</taxon>
        <taxon>Terriglobia</taxon>
        <taxon>Terriglobales</taxon>
        <taxon>Acidobacteriaceae</taxon>
        <taxon>Acidicapsa</taxon>
    </lineage>
</organism>
<proteinExistence type="predicted"/>
<dbReference type="PROSITE" id="PS51125">
    <property type="entry name" value="NHL"/>
    <property type="match status" value="1"/>
</dbReference>